<gene>
    <name evidence="2 5" type="primary">rsgA</name>
    <name evidence="5" type="ORF">H8R10_02115</name>
</gene>
<dbReference type="InterPro" id="IPR010914">
    <property type="entry name" value="RsgA_GTPase_dom"/>
</dbReference>
<dbReference type="CDD" id="cd01854">
    <property type="entry name" value="YjeQ_EngC"/>
    <property type="match status" value="1"/>
</dbReference>
<dbReference type="RefSeq" id="WP_191071108.1">
    <property type="nucleotide sequence ID" value="NZ_CP060506.1"/>
</dbReference>
<dbReference type="GO" id="GO:0003924">
    <property type="term" value="F:GTPase activity"/>
    <property type="evidence" value="ECO:0007669"/>
    <property type="project" value="UniProtKB-UniRule"/>
</dbReference>
<dbReference type="Gene3D" id="1.10.40.50">
    <property type="entry name" value="Probable gtpase engc, domain 3"/>
    <property type="match status" value="1"/>
</dbReference>
<dbReference type="EMBL" id="JACRUO010000001">
    <property type="protein sequence ID" value="MBD3689030.1"/>
    <property type="molecule type" value="Genomic_DNA"/>
</dbReference>
<proteinExistence type="inferred from homology"/>
<dbReference type="HAMAP" id="MF_01820">
    <property type="entry name" value="GTPase_RsgA"/>
    <property type="match status" value="1"/>
</dbReference>
<keyword evidence="2" id="KW-0694">RNA-binding</keyword>
<dbReference type="SUPFAM" id="SSF52540">
    <property type="entry name" value="P-loop containing nucleoside triphosphate hydrolases"/>
    <property type="match status" value="1"/>
</dbReference>
<evidence type="ECO:0000256" key="3">
    <source>
        <dbReference type="SAM" id="MobiDB-lite"/>
    </source>
</evidence>
<feature type="compositionally biased region" description="Basic and acidic residues" evidence="3">
    <location>
        <begin position="322"/>
        <end position="332"/>
    </location>
</feature>
<keyword evidence="2" id="KW-0342">GTP-binding</keyword>
<keyword evidence="2" id="KW-0862">Zinc</keyword>
<keyword evidence="2" id="KW-0378">Hydrolase</keyword>
<evidence type="ECO:0000259" key="4">
    <source>
        <dbReference type="PROSITE" id="PS50936"/>
    </source>
</evidence>
<dbReference type="GO" id="GO:0005525">
    <property type="term" value="F:GTP binding"/>
    <property type="evidence" value="ECO:0007669"/>
    <property type="project" value="UniProtKB-UniRule"/>
</dbReference>
<keyword evidence="1 2" id="KW-0690">Ribosome biogenesis</keyword>
<comment type="caution">
    <text evidence="5">The sequence shown here is derived from an EMBL/GenBank/DDBJ whole genome shotgun (WGS) entry which is preliminary data.</text>
</comment>
<comment type="subunit">
    <text evidence="2">Monomer. Associates with 30S ribosomal subunit, binds 16S rRNA.</text>
</comment>
<protein>
    <recommendedName>
        <fullName evidence="2">Small ribosomal subunit biogenesis GTPase RsgA</fullName>
        <ecNumber evidence="2">3.6.1.-</ecNumber>
    </recommendedName>
</protein>
<dbReference type="GO" id="GO:0019843">
    <property type="term" value="F:rRNA binding"/>
    <property type="evidence" value="ECO:0007669"/>
    <property type="project" value="UniProtKB-KW"/>
</dbReference>
<feature type="domain" description="EngC GTPase" evidence="4">
    <location>
        <begin position="105"/>
        <end position="250"/>
    </location>
</feature>
<feature type="region of interest" description="Disordered" evidence="3">
    <location>
        <begin position="322"/>
        <end position="352"/>
    </location>
</feature>
<reference evidence="5 6" key="1">
    <citation type="submission" date="2020-08" db="EMBL/GenBank/DDBJ databases">
        <title>Winkia gen. nov., sp. nov., isolated from faeces of the Anser albifrons in China.</title>
        <authorList>
            <person name="Liu Q."/>
        </authorList>
    </citation>
    <scope>NUCLEOTIDE SEQUENCE [LARGE SCALE GENOMIC DNA]</scope>
    <source>
        <strain evidence="5 6">C62</strain>
    </source>
</reference>
<accession>A0A8I0KPL8</accession>
<feature type="binding site" evidence="2">
    <location>
        <position position="288"/>
    </location>
    <ligand>
        <name>Zn(2+)</name>
        <dbReference type="ChEBI" id="CHEBI:29105"/>
    </ligand>
</feature>
<dbReference type="PANTHER" id="PTHR32120">
    <property type="entry name" value="SMALL RIBOSOMAL SUBUNIT BIOGENESIS GTPASE RSGA"/>
    <property type="match status" value="1"/>
</dbReference>
<organism evidence="5 6">
    <name type="scientific">Nanchangia anserum</name>
    <dbReference type="NCBI Taxonomy" id="2692125"/>
    <lineage>
        <taxon>Bacteria</taxon>
        <taxon>Bacillati</taxon>
        <taxon>Actinomycetota</taxon>
        <taxon>Actinomycetes</taxon>
        <taxon>Actinomycetales</taxon>
        <taxon>Actinomycetaceae</taxon>
        <taxon>Nanchangia</taxon>
    </lineage>
</organism>
<dbReference type="AlphaFoldDB" id="A0A8I0KPL8"/>
<comment type="cofactor">
    <cofactor evidence="2">
        <name>Zn(2+)</name>
        <dbReference type="ChEBI" id="CHEBI:29105"/>
    </cofactor>
    <text evidence="2">Binds 1 zinc ion per subunit.</text>
</comment>
<evidence type="ECO:0000313" key="6">
    <source>
        <dbReference type="Proteomes" id="UP000627538"/>
    </source>
</evidence>
<feature type="binding site" evidence="2">
    <location>
        <position position="275"/>
    </location>
    <ligand>
        <name>Zn(2+)</name>
        <dbReference type="ChEBI" id="CHEBI:29105"/>
    </ligand>
</feature>
<feature type="binding site" evidence="2">
    <location>
        <position position="280"/>
    </location>
    <ligand>
        <name>Zn(2+)</name>
        <dbReference type="ChEBI" id="CHEBI:29105"/>
    </ligand>
</feature>
<keyword evidence="2" id="KW-0547">Nucleotide-binding</keyword>
<dbReference type="Pfam" id="PF03193">
    <property type="entry name" value="RsgA_GTPase"/>
    <property type="match status" value="1"/>
</dbReference>
<dbReference type="PANTHER" id="PTHR32120:SF10">
    <property type="entry name" value="SMALL RIBOSOMAL SUBUNIT BIOGENESIS GTPASE RSGA"/>
    <property type="match status" value="1"/>
</dbReference>
<dbReference type="GO" id="GO:0005737">
    <property type="term" value="C:cytoplasm"/>
    <property type="evidence" value="ECO:0007669"/>
    <property type="project" value="UniProtKB-SubCell"/>
</dbReference>
<keyword evidence="2" id="KW-0963">Cytoplasm</keyword>
<dbReference type="EC" id="3.6.1.-" evidence="2"/>
<sequence length="352" mass="38034">MLGWSPRWQGYLAVAEMEAKTPLRAARISAIHRGGGECIVADSGETTTFNLSYPHPARALEQWPPVVGDWAGLDAEGAIATVLPRVTYLERAGVSRSSLMQPIAANIDALVIVEPLRPSPSIGRIERFVALAHAAGISPWLVLTKADLVDAADAREVLERVDYLVDRAFAVSNAEESSLTPLREAITPHDTLVLVGRSGAGKTTLTNALLGLSLATAAVREGDGKGRHTTTRRQLVATPHGIILDTPGIRALAATPDADAIDETFAAITDLARGCRFADCTHDAEPGCAIREAVDLGDLDAAELDRYRRMRAEAQRQIVRADARLHRAEQRQASKNNTRGRRDAMARKGRRR</sequence>
<feature type="binding site" evidence="2">
    <location>
        <begin position="196"/>
        <end position="204"/>
    </location>
    <ligand>
        <name>GTP</name>
        <dbReference type="ChEBI" id="CHEBI:37565"/>
    </ligand>
</feature>
<feature type="binding site" evidence="2">
    <location>
        <position position="282"/>
    </location>
    <ligand>
        <name>Zn(2+)</name>
        <dbReference type="ChEBI" id="CHEBI:29105"/>
    </ligand>
</feature>
<dbReference type="PROSITE" id="PS50936">
    <property type="entry name" value="ENGC_GTPASE"/>
    <property type="match status" value="1"/>
</dbReference>
<dbReference type="GO" id="GO:0042274">
    <property type="term" value="P:ribosomal small subunit biogenesis"/>
    <property type="evidence" value="ECO:0007669"/>
    <property type="project" value="UniProtKB-UniRule"/>
</dbReference>
<comment type="function">
    <text evidence="2">One of several proteins that assist in the late maturation steps of the functional core of the 30S ribosomal subunit. Helps release RbfA from mature subunits. May play a role in the assembly of ribosomal proteins into the subunit. Circularly permuted GTPase that catalyzes slow GTP hydrolysis, GTPase activity is stimulated by the 30S ribosomal subunit.</text>
</comment>
<evidence type="ECO:0000256" key="1">
    <source>
        <dbReference type="ARBA" id="ARBA00022517"/>
    </source>
</evidence>
<dbReference type="Proteomes" id="UP000627538">
    <property type="component" value="Unassembled WGS sequence"/>
</dbReference>
<keyword evidence="2" id="KW-0699">rRNA-binding</keyword>
<name>A0A8I0KPL8_9ACTO</name>
<feature type="binding site" evidence="2">
    <location>
        <begin position="144"/>
        <end position="147"/>
    </location>
    <ligand>
        <name>GTP</name>
        <dbReference type="ChEBI" id="CHEBI:37565"/>
    </ligand>
</feature>
<dbReference type="InterPro" id="IPR027417">
    <property type="entry name" value="P-loop_NTPase"/>
</dbReference>
<dbReference type="GO" id="GO:0046872">
    <property type="term" value="F:metal ion binding"/>
    <property type="evidence" value="ECO:0007669"/>
    <property type="project" value="UniProtKB-KW"/>
</dbReference>
<dbReference type="Gene3D" id="3.40.50.300">
    <property type="entry name" value="P-loop containing nucleotide triphosphate hydrolases"/>
    <property type="match status" value="1"/>
</dbReference>
<comment type="subcellular location">
    <subcellularLocation>
        <location evidence="2">Cytoplasm</location>
    </subcellularLocation>
</comment>
<keyword evidence="2" id="KW-0479">Metal-binding</keyword>
<dbReference type="NCBIfam" id="TIGR00157">
    <property type="entry name" value="ribosome small subunit-dependent GTPase A"/>
    <property type="match status" value="1"/>
</dbReference>
<evidence type="ECO:0000313" key="5">
    <source>
        <dbReference type="EMBL" id="MBD3689030.1"/>
    </source>
</evidence>
<evidence type="ECO:0000256" key="2">
    <source>
        <dbReference type="HAMAP-Rule" id="MF_01820"/>
    </source>
</evidence>
<comment type="similarity">
    <text evidence="2">Belongs to the TRAFAC class YlqF/YawG GTPase family. RsgA subfamily.</text>
</comment>
<keyword evidence="6" id="KW-1185">Reference proteome</keyword>
<dbReference type="InterPro" id="IPR004881">
    <property type="entry name" value="Ribosome_biogen_GTPase_RsgA"/>
</dbReference>